<dbReference type="Pfam" id="PF24523">
    <property type="entry name" value="DUF7595"/>
    <property type="match status" value="1"/>
</dbReference>
<dbReference type="InterPro" id="IPR056016">
    <property type="entry name" value="DUF7595"/>
</dbReference>
<name>A0AAD8R2C4_LOLMU</name>
<evidence type="ECO:0000259" key="1">
    <source>
        <dbReference type="Pfam" id="PF12937"/>
    </source>
</evidence>
<dbReference type="PANTHER" id="PTHR35828:SF25">
    <property type="entry name" value="OS08G0203800 PROTEIN"/>
    <property type="match status" value="1"/>
</dbReference>
<dbReference type="PANTHER" id="PTHR35828">
    <property type="entry name" value="OS08G0203800 PROTEIN-RELATED"/>
    <property type="match status" value="1"/>
</dbReference>
<dbReference type="Gene3D" id="1.20.1280.50">
    <property type="match status" value="1"/>
</dbReference>
<dbReference type="Proteomes" id="UP001231189">
    <property type="component" value="Unassembled WGS sequence"/>
</dbReference>
<proteinExistence type="predicted"/>
<protein>
    <recommendedName>
        <fullName evidence="5">F-box domain-containing protein</fullName>
    </recommendedName>
</protein>
<evidence type="ECO:0000259" key="2">
    <source>
        <dbReference type="Pfam" id="PF24523"/>
    </source>
</evidence>
<dbReference type="InterPro" id="IPR001810">
    <property type="entry name" value="F-box_dom"/>
</dbReference>
<evidence type="ECO:0000313" key="4">
    <source>
        <dbReference type="Proteomes" id="UP001231189"/>
    </source>
</evidence>
<feature type="domain" description="F-box" evidence="1">
    <location>
        <begin position="9"/>
        <end position="48"/>
    </location>
</feature>
<keyword evidence="4" id="KW-1185">Reference proteome</keyword>
<gene>
    <name evidence="3" type="ORF">QYE76_036388</name>
</gene>
<evidence type="ECO:0008006" key="5">
    <source>
        <dbReference type="Google" id="ProtNLM"/>
    </source>
</evidence>
<organism evidence="3 4">
    <name type="scientific">Lolium multiflorum</name>
    <name type="common">Italian ryegrass</name>
    <name type="synonym">Lolium perenne subsp. multiflorum</name>
    <dbReference type="NCBI Taxonomy" id="4521"/>
    <lineage>
        <taxon>Eukaryota</taxon>
        <taxon>Viridiplantae</taxon>
        <taxon>Streptophyta</taxon>
        <taxon>Embryophyta</taxon>
        <taxon>Tracheophyta</taxon>
        <taxon>Spermatophyta</taxon>
        <taxon>Magnoliopsida</taxon>
        <taxon>Liliopsida</taxon>
        <taxon>Poales</taxon>
        <taxon>Poaceae</taxon>
        <taxon>BOP clade</taxon>
        <taxon>Pooideae</taxon>
        <taxon>Poodae</taxon>
        <taxon>Poeae</taxon>
        <taxon>Poeae Chloroplast Group 2 (Poeae type)</taxon>
        <taxon>Loliodinae</taxon>
        <taxon>Loliinae</taxon>
        <taxon>Lolium</taxon>
    </lineage>
</organism>
<dbReference type="InterPro" id="IPR036047">
    <property type="entry name" value="F-box-like_dom_sf"/>
</dbReference>
<dbReference type="AlphaFoldDB" id="A0AAD8R2C4"/>
<reference evidence="3" key="1">
    <citation type="submission" date="2023-07" db="EMBL/GenBank/DDBJ databases">
        <title>A chromosome-level genome assembly of Lolium multiflorum.</title>
        <authorList>
            <person name="Chen Y."/>
            <person name="Copetti D."/>
            <person name="Kolliker R."/>
            <person name="Studer B."/>
        </authorList>
    </citation>
    <scope>NUCLEOTIDE SEQUENCE</scope>
    <source>
        <strain evidence="3">02402/16</strain>
        <tissue evidence="3">Leaf</tissue>
    </source>
</reference>
<dbReference type="EMBL" id="JAUUTY010000007">
    <property type="protein sequence ID" value="KAK1612715.1"/>
    <property type="molecule type" value="Genomic_DNA"/>
</dbReference>
<dbReference type="Pfam" id="PF12937">
    <property type="entry name" value="F-box-like"/>
    <property type="match status" value="1"/>
</dbReference>
<feature type="domain" description="DUF7595" evidence="2">
    <location>
        <begin position="127"/>
        <end position="400"/>
    </location>
</feature>
<accession>A0AAD8R2C4</accession>
<comment type="caution">
    <text evidence="3">The sequence shown here is derived from an EMBL/GenBank/DDBJ whole genome shotgun (WGS) entry which is preliminary data.</text>
</comment>
<sequence length="452" mass="50460">MTAANIPDDDVLLEILFRVSTDVADLLRCALTCKRWCALVADPAFLRRRWPDNACHPLSLLGFFVQQRRTQEDNAELFAGGLYDDMDTEARQPPFFVPAQPPRPRQPLGDRRRFLSSFVTDVPAFQLDGAKPLAARHGLLLVRLDRGSTANSNSVHLAVCDPLAGTCDVLPPLNCPVSCISCAILTGSDYCSSSDGRPQQRRPARGLSTFFTVQTIVGYTCWNDHHVCDLYTFSSAKPRWSAPRRCFSAWLHGKGGFMMPMWNRTGIVRRGTTHWLAAYLSSDRTPSKYHTFNVNIETGHVSLTEVTIPVSAPAHQLSATGYGWPMLSVAADGALTLYHVSREAGLPRLDIWTRRGDDGEEESETLCWLRVGVFDLKVLGDNWLSVRMWLGEKSGTMLILDEPAGRLHRFDRETGVAEDVTSFFKVSLHLTAVPMEIDWPALFLSRLGRHLC</sequence>
<dbReference type="SUPFAM" id="SSF81383">
    <property type="entry name" value="F-box domain"/>
    <property type="match status" value="1"/>
</dbReference>
<evidence type="ECO:0000313" key="3">
    <source>
        <dbReference type="EMBL" id="KAK1612715.1"/>
    </source>
</evidence>